<dbReference type="EMBL" id="GBHO01045438">
    <property type="protein sequence ID" value="JAF98165.1"/>
    <property type="molecule type" value="Transcribed_RNA"/>
</dbReference>
<gene>
    <name evidence="1" type="ORF">CM83_19831</name>
</gene>
<evidence type="ECO:0000313" key="1">
    <source>
        <dbReference type="EMBL" id="JAF98165.1"/>
    </source>
</evidence>
<reference evidence="1" key="1">
    <citation type="journal article" date="2014" name="PLoS ONE">
        <title>Transcriptome-Based Identification of ABC Transporters in the Western Tarnished Plant Bug Lygus hesperus.</title>
        <authorList>
            <person name="Hull J.J."/>
            <person name="Chaney K."/>
            <person name="Geib S.M."/>
            <person name="Fabrick J.A."/>
            <person name="Brent C.S."/>
            <person name="Walsh D."/>
            <person name="Lavine L.C."/>
        </authorList>
    </citation>
    <scope>NUCLEOTIDE SEQUENCE</scope>
</reference>
<protein>
    <recommendedName>
        <fullName evidence="2">Protein MIS12 homolog</fullName>
    </recommendedName>
</protein>
<proteinExistence type="predicted"/>
<reference evidence="1" key="2">
    <citation type="submission" date="2014-07" db="EMBL/GenBank/DDBJ databases">
        <authorList>
            <person name="Hull J."/>
        </authorList>
    </citation>
    <scope>NUCLEOTIDE SEQUENCE</scope>
</reference>
<accession>A0A0A9VSD3</accession>
<name>A0A0A9VSD3_LYGHE</name>
<evidence type="ECO:0008006" key="2">
    <source>
        <dbReference type="Google" id="ProtNLM"/>
    </source>
</evidence>
<dbReference type="AlphaFoldDB" id="A0A0A9VSD3"/>
<organism evidence="1">
    <name type="scientific">Lygus hesperus</name>
    <name type="common">Western plant bug</name>
    <dbReference type="NCBI Taxonomy" id="30085"/>
    <lineage>
        <taxon>Eukaryota</taxon>
        <taxon>Metazoa</taxon>
        <taxon>Ecdysozoa</taxon>
        <taxon>Arthropoda</taxon>
        <taxon>Hexapoda</taxon>
        <taxon>Insecta</taxon>
        <taxon>Pterygota</taxon>
        <taxon>Neoptera</taxon>
        <taxon>Paraneoptera</taxon>
        <taxon>Hemiptera</taxon>
        <taxon>Heteroptera</taxon>
        <taxon>Panheteroptera</taxon>
        <taxon>Cimicomorpha</taxon>
        <taxon>Miridae</taxon>
        <taxon>Mirini</taxon>
        <taxon>Lygus</taxon>
    </lineage>
</organism>
<sequence length="196" mass="22247">MAPNMSRDEYEMQLYGLTQKTVVSAVKDIFKETLDDVLESLSKKLVCRYGQECIGDFKKALLNAYNHSIEKHSTDLEKIVEECFSIDPAFLLQEDELQLDHRDQNYEANLDRELETAKRQLIALTVMEEKLKLLVETISGDEVIVDELVALKGITDNLDDDYVDLAGPLSSSSTLVSLLLSKLSLNEQKTLNMNER</sequence>